<name>A0A392RN39_9FABA</name>
<reference evidence="1 2" key="1">
    <citation type="journal article" date="2018" name="Front. Plant Sci.">
        <title>Red Clover (Trifolium pratense) and Zigzag Clover (T. medium) - A Picture of Genomic Similarities and Differences.</title>
        <authorList>
            <person name="Dluhosova J."/>
            <person name="Istvanek J."/>
            <person name="Nedelnik J."/>
            <person name="Repkova J."/>
        </authorList>
    </citation>
    <scope>NUCLEOTIDE SEQUENCE [LARGE SCALE GENOMIC DNA]</scope>
    <source>
        <strain evidence="2">cv. 10/8</strain>
        <tissue evidence="1">Leaf</tissue>
    </source>
</reference>
<proteinExistence type="predicted"/>
<accession>A0A392RN39</accession>
<keyword evidence="2" id="KW-1185">Reference proteome</keyword>
<feature type="non-terminal residue" evidence="1">
    <location>
        <position position="1"/>
    </location>
</feature>
<evidence type="ECO:0000313" key="2">
    <source>
        <dbReference type="Proteomes" id="UP000265520"/>
    </source>
</evidence>
<dbReference type="AlphaFoldDB" id="A0A392RN39"/>
<dbReference type="Proteomes" id="UP000265520">
    <property type="component" value="Unassembled WGS sequence"/>
</dbReference>
<dbReference type="EMBL" id="LXQA010251025">
    <property type="protein sequence ID" value="MCI38023.1"/>
    <property type="molecule type" value="Genomic_DNA"/>
</dbReference>
<evidence type="ECO:0000313" key="1">
    <source>
        <dbReference type="EMBL" id="MCI38023.1"/>
    </source>
</evidence>
<protein>
    <submittedName>
        <fullName evidence="1">Carbon catabolite repressor protein 4-like</fullName>
    </submittedName>
</protein>
<organism evidence="1 2">
    <name type="scientific">Trifolium medium</name>
    <dbReference type="NCBI Taxonomy" id="97028"/>
    <lineage>
        <taxon>Eukaryota</taxon>
        <taxon>Viridiplantae</taxon>
        <taxon>Streptophyta</taxon>
        <taxon>Embryophyta</taxon>
        <taxon>Tracheophyta</taxon>
        <taxon>Spermatophyta</taxon>
        <taxon>Magnoliopsida</taxon>
        <taxon>eudicotyledons</taxon>
        <taxon>Gunneridae</taxon>
        <taxon>Pentapetalae</taxon>
        <taxon>rosids</taxon>
        <taxon>fabids</taxon>
        <taxon>Fabales</taxon>
        <taxon>Fabaceae</taxon>
        <taxon>Papilionoideae</taxon>
        <taxon>50 kb inversion clade</taxon>
        <taxon>NPAAA clade</taxon>
        <taxon>Hologalegina</taxon>
        <taxon>IRL clade</taxon>
        <taxon>Trifolieae</taxon>
        <taxon>Trifolium</taxon>
    </lineage>
</organism>
<comment type="caution">
    <text evidence="1">The sequence shown here is derived from an EMBL/GenBank/DDBJ whole genome shotgun (WGS) entry which is preliminary data.</text>
</comment>
<sequence>GEDASDFINALHNAEEGIDLELIPSAKSDLEKSYQFWVLNSASNNLMLPAESNEVEDDLSPSLFSKSIDAEKSTYDPSLWTPVEIEIATGNAECTFLEHPLSLKSTYTEAVVDLKELLA</sequence>